<dbReference type="EC" id="2.3.2.27" evidence="5"/>
<dbReference type="GO" id="GO:0016567">
    <property type="term" value="P:protein ubiquitination"/>
    <property type="evidence" value="ECO:0007669"/>
    <property type="project" value="UniProtKB-UniRule"/>
</dbReference>
<dbReference type="PANTHER" id="PTHR22849">
    <property type="entry name" value="WDSAM1 PROTEIN"/>
    <property type="match status" value="1"/>
</dbReference>
<dbReference type="InterPro" id="IPR013083">
    <property type="entry name" value="Znf_RING/FYVE/PHD"/>
</dbReference>
<dbReference type="Gene3D" id="1.25.10.10">
    <property type="entry name" value="Leucine-rich Repeat Variant"/>
    <property type="match status" value="1"/>
</dbReference>
<name>A0AAV6WU20_9LAMI</name>
<dbReference type="InterPro" id="IPR016024">
    <property type="entry name" value="ARM-type_fold"/>
</dbReference>
<dbReference type="InterPro" id="IPR045210">
    <property type="entry name" value="RING-Ubox_PUB"/>
</dbReference>
<dbReference type="Gene3D" id="3.30.40.10">
    <property type="entry name" value="Zinc/RING finger domain, C3HC4 (zinc finger)"/>
    <property type="match status" value="1"/>
</dbReference>
<dbReference type="EMBL" id="WHWC01000011">
    <property type="protein sequence ID" value="KAG8374046.1"/>
    <property type="molecule type" value="Genomic_DNA"/>
</dbReference>
<evidence type="ECO:0000256" key="5">
    <source>
        <dbReference type="RuleBase" id="RU369093"/>
    </source>
</evidence>
<dbReference type="Pfam" id="PF25598">
    <property type="entry name" value="ARM_PUB"/>
    <property type="match status" value="1"/>
</dbReference>
<keyword evidence="8" id="KW-1185">Reference proteome</keyword>
<evidence type="ECO:0000256" key="3">
    <source>
        <dbReference type="ARBA" id="ARBA00022679"/>
    </source>
</evidence>
<evidence type="ECO:0000259" key="6">
    <source>
        <dbReference type="PROSITE" id="PS51698"/>
    </source>
</evidence>
<dbReference type="InterPro" id="IPR045185">
    <property type="entry name" value="PUB22/23/24-like"/>
</dbReference>
<proteinExistence type="predicted"/>
<comment type="catalytic activity">
    <reaction evidence="1 5">
        <text>S-ubiquitinyl-[E2 ubiquitin-conjugating enzyme]-L-cysteine + [acceptor protein]-L-lysine = [E2 ubiquitin-conjugating enzyme]-L-cysteine + N(6)-ubiquitinyl-[acceptor protein]-L-lysine.</text>
        <dbReference type="EC" id="2.3.2.27"/>
    </reaction>
</comment>
<evidence type="ECO:0000256" key="2">
    <source>
        <dbReference type="ARBA" id="ARBA00004906"/>
    </source>
</evidence>
<reference evidence="7" key="1">
    <citation type="submission" date="2019-10" db="EMBL/GenBank/DDBJ databases">
        <authorList>
            <person name="Zhang R."/>
            <person name="Pan Y."/>
            <person name="Wang J."/>
            <person name="Ma R."/>
            <person name="Yu S."/>
        </authorList>
    </citation>
    <scope>NUCLEOTIDE SEQUENCE</scope>
    <source>
        <strain evidence="7">LA-IB0</strain>
        <tissue evidence="7">Leaf</tissue>
    </source>
</reference>
<protein>
    <recommendedName>
        <fullName evidence="5 6">U-box domain-containing protein</fullName>
        <ecNumber evidence="5">2.3.2.27</ecNumber>
    </recommendedName>
    <alternativeName>
        <fullName evidence="5">RING-type E3 ubiquitin transferase PUB</fullName>
    </alternativeName>
</protein>
<dbReference type="SUPFAM" id="SSF57850">
    <property type="entry name" value="RING/U-box"/>
    <property type="match status" value="1"/>
</dbReference>
<organism evidence="7 8">
    <name type="scientific">Buddleja alternifolia</name>
    <dbReference type="NCBI Taxonomy" id="168488"/>
    <lineage>
        <taxon>Eukaryota</taxon>
        <taxon>Viridiplantae</taxon>
        <taxon>Streptophyta</taxon>
        <taxon>Embryophyta</taxon>
        <taxon>Tracheophyta</taxon>
        <taxon>Spermatophyta</taxon>
        <taxon>Magnoliopsida</taxon>
        <taxon>eudicotyledons</taxon>
        <taxon>Gunneridae</taxon>
        <taxon>Pentapetalae</taxon>
        <taxon>asterids</taxon>
        <taxon>lamiids</taxon>
        <taxon>Lamiales</taxon>
        <taxon>Scrophulariaceae</taxon>
        <taxon>Buddlejeae</taxon>
        <taxon>Buddleja</taxon>
    </lineage>
</organism>
<evidence type="ECO:0000313" key="7">
    <source>
        <dbReference type="EMBL" id="KAG8374046.1"/>
    </source>
</evidence>
<dbReference type="AlphaFoldDB" id="A0AAV6WU20"/>
<dbReference type="InterPro" id="IPR011989">
    <property type="entry name" value="ARM-like"/>
</dbReference>
<comment type="pathway">
    <text evidence="2 5">Protein modification; protein ubiquitination.</text>
</comment>
<evidence type="ECO:0000313" key="8">
    <source>
        <dbReference type="Proteomes" id="UP000826271"/>
    </source>
</evidence>
<accession>A0AAV6WU20</accession>
<dbReference type="PROSITE" id="PS51698">
    <property type="entry name" value="U_BOX"/>
    <property type="match status" value="1"/>
</dbReference>
<keyword evidence="4 5" id="KW-0833">Ubl conjugation pathway</keyword>
<dbReference type="SUPFAM" id="SSF48371">
    <property type="entry name" value="ARM repeat"/>
    <property type="match status" value="1"/>
</dbReference>
<comment type="caution">
    <text evidence="7">The sequence shown here is derived from an EMBL/GenBank/DDBJ whole genome shotgun (WGS) entry which is preliminary data.</text>
</comment>
<dbReference type="PANTHER" id="PTHR22849:SF24">
    <property type="entry name" value="E3 UBIQUITIN-PROTEIN LIGASE PUB24"/>
    <property type="match status" value="1"/>
</dbReference>
<dbReference type="GO" id="GO:0061630">
    <property type="term" value="F:ubiquitin protein ligase activity"/>
    <property type="evidence" value="ECO:0007669"/>
    <property type="project" value="UniProtKB-UniRule"/>
</dbReference>
<evidence type="ECO:0000256" key="4">
    <source>
        <dbReference type="ARBA" id="ARBA00022786"/>
    </source>
</evidence>
<keyword evidence="3 5" id="KW-0808">Transferase</keyword>
<dbReference type="Proteomes" id="UP000826271">
    <property type="component" value="Unassembled WGS sequence"/>
</dbReference>
<dbReference type="SMART" id="SM00504">
    <property type="entry name" value="Ubox"/>
    <property type="match status" value="1"/>
</dbReference>
<dbReference type="Pfam" id="PF04564">
    <property type="entry name" value="U-box"/>
    <property type="match status" value="1"/>
</dbReference>
<feature type="domain" description="U-box" evidence="6">
    <location>
        <begin position="6"/>
        <end position="82"/>
    </location>
</feature>
<sequence length="407" mass="45999">MDDNIEIPEYFICPISLQIMKDPITAISGITYDRESIENWLFKRHNTICPVTKQPLPRDPELTPNHTLSRLIQAWCTSNGIDRIATPKPPLSKLYVMNLIRDLSVQDLQLKTLQKLESLAMENDRNRVCMVEAGLGEALTSFIISCYRRRSEMINGLEEALSILYILRRSLVSMGPLTEDDEIIESLIWILAGDYNPSVKSHAAHALKSVIQKANPGLLQRLKPEFFKTITSNIRDKNTKTLIPQQASNALLHVLLQTCPWGRNRVAMIESGSVFSLVEVELRSPEKKTTELVLGILYHLCSCSDGRAQLLNHAAGIAVIARRILVISTTSDDRAVMIVWLLCKYSATNGVLQEMLRVGTVAKLCMVMQSNCAWRLKEKIREILKRHYDVWKDSPCVEVAFLTGCVR</sequence>
<comment type="function">
    <text evidence="5">Functions as an E3 ubiquitin ligase.</text>
</comment>
<evidence type="ECO:0000256" key="1">
    <source>
        <dbReference type="ARBA" id="ARBA00000900"/>
    </source>
</evidence>
<dbReference type="InterPro" id="IPR003613">
    <property type="entry name" value="Ubox_domain"/>
</dbReference>
<gene>
    <name evidence="7" type="ORF">BUALT_Bualt11G0090200</name>
</gene>
<dbReference type="CDD" id="cd16664">
    <property type="entry name" value="RING-Ubox_PUB"/>
    <property type="match status" value="1"/>
</dbReference>
<dbReference type="InterPro" id="IPR058678">
    <property type="entry name" value="ARM_PUB"/>
</dbReference>